<evidence type="ECO:0000313" key="4">
    <source>
        <dbReference type="EMBL" id="AAX91058.1"/>
    </source>
</evidence>
<sequence>MLKKKLIDKVKSWFEDFGGGGDGSYLFEYPIWQRFGRYTGGLNFNDGRHYGIDFGMPTGTNVYAVKGGIADKVWTDYGGGNSIQIKTGANEWNWYMHLSKQLARQGQRIKAGQLIGKSGATGNFVRGAHLHFQLMQGSHPGNDTAKDPEKWLKSLKGSGVRSGSGVNKAASAWAGDIRRAAKRMGVNVTSGDVGNIISLIQHESGGNAGITQSSSLRDINVLQGNPAKGLLQYIPQTFRHYAVRGHNNIYSGYDQLLAFFNNRYWRSQFNPRGGWSPSGPRRYANGGLITKHQLAEVGEGDKQEMVIPLTRRKRAIQLTEQVMRIIGMDGKPNNITVNNDTSTVEKLLKQIVMLSDKGNKLTDALIQTVSSQDNNLGSNDAIRGLEKILSKQSGHRANANNYMGGLTN</sequence>
<evidence type="ECO:0000256" key="1">
    <source>
        <dbReference type="ARBA" id="ARBA00022529"/>
    </source>
</evidence>
<evidence type="ECO:0000313" key="5">
    <source>
        <dbReference type="Proteomes" id="UP000001539"/>
    </source>
</evidence>
<dbReference type="GO" id="GO:0031640">
    <property type="term" value="P:killing of cells of another organism"/>
    <property type="evidence" value="ECO:0007669"/>
    <property type="project" value="UniProtKB-KW"/>
</dbReference>
<dbReference type="GO" id="GO:0004222">
    <property type="term" value="F:metalloendopeptidase activity"/>
    <property type="evidence" value="ECO:0007669"/>
    <property type="project" value="TreeGrafter"/>
</dbReference>
<dbReference type="SUPFAM" id="SSF53955">
    <property type="entry name" value="Lysozyme-like"/>
    <property type="match status" value="1"/>
</dbReference>
<name>Q4ZCS7_9CAUD</name>
<dbReference type="GO" id="GO:0042742">
    <property type="term" value="P:defense response to bacterium"/>
    <property type="evidence" value="ECO:0007669"/>
    <property type="project" value="UniProtKB-KW"/>
</dbReference>
<keyword evidence="1" id="KW-0929">Antimicrobial</keyword>
<dbReference type="KEGG" id="vg:5130974"/>
<dbReference type="InterPro" id="IPR016047">
    <property type="entry name" value="M23ase_b-sheet_dom"/>
</dbReference>
<evidence type="ECO:0000259" key="3">
    <source>
        <dbReference type="Pfam" id="PF01551"/>
    </source>
</evidence>
<dbReference type="Pfam" id="PF01551">
    <property type="entry name" value="Peptidase_M23"/>
    <property type="match status" value="1"/>
</dbReference>
<dbReference type="Proteomes" id="UP000001539">
    <property type="component" value="Segment"/>
</dbReference>
<dbReference type="Gene3D" id="2.70.70.10">
    <property type="entry name" value="Glucose Permease (Domain IIA)"/>
    <property type="match status" value="1"/>
</dbReference>
<dbReference type="CDD" id="cd13402">
    <property type="entry name" value="LT_TF-like"/>
    <property type="match status" value="1"/>
</dbReference>
<dbReference type="InterPro" id="IPR011055">
    <property type="entry name" value="Dup_hybrid_motif"/>
</dbReference>
<dbReference type="CDD" id="cd12797">
    <property type="entry name" value="M23_peptidase"/>
    <property type="match status" value="1"/>
</dbReference>
<dbReference type="SUPFAM" id="SSF51261">
    <property type="entry name" value="Duplicated hybrid motif"/>
    <property type="match status" value="1"/>
</dbReference>
<dbReference type="RefSeq" id="YP_239949.1">
    <property type="nucleotide sequence ID" value="NC_007053.1"/>
</dbReference>
<keyword evidence="5" id="KW-1185">Reference proteome</keyword>
<keyword evidence="2" id="KW-0081">Bacteriolytic enzyme</keyword>
<dbReference type="PANTHER" id="PTHR21666:SF270">
    <property type="entry name" value="MUREIN HYDROLASE ACTIVATOR ENVC"/>
    <property type="match status" value="1"/>
</dbReference>
<dbReference type="InterPro" id="IPR050570">
    <property type="entry name" value="Cell_wall_metabolism_enzyme"/>
</dbReference>
<evidence type="ECO:0000256" key="2">
    <source>
        <dbReference type="ARBA" id="ARBA00022638"/>
    </source>
</evidence>
<proteinExistence type="predicted"/>
<dbReference type="PANTHER" id="PTHR21666">
    <property type="entry name" value="PEPTIDASE-RELATED"/>
    <property type="match status" value="1"/>
</dbReference>
<reference evidence="4 5" key="1">
    <citation type="journal article" date="2005" name="Proc. Natl. Acad. Sci. U.S.A.">
        <title>The complete genomes and proteomes of 27 Staphylococcus aureus bacteriophages.</title>
        <authorList>
            <person name="Kwan T."/>
            <person name="Liu J."/>
            <person name="Dubow M."/>
            <person name="Gros P."/>
            <person name="Pelletier J."/>
        </authorList>
    </citation>
    <scope>NUCLEOTIDE SEQUENCE</scope>
</reference>
<dbReference type="GeneID" id="5130974"/>
<feature type="domain" description="M23ase beta-sheet core" evidence="3">
    <location>
        <begin position="48"/>
        <end position="140"/>
    </location>
</feature>
<accession>Q4ZCS7</accession>
<dbReference type="EMBL" id="AY954956">
    <property type="protein sequence ID" value="AAX91058.1"/>
    <property type="molecule type" value="Genomic_DNA"/>
</dbReference>
<dbReference type="InterPro" id="IPR023346">
    <property type="entry name" value="Lysozyme-like_dom_sf"/>
</dbReference>
<organism evidence="4 5">
    <name type="scientific">Staphylococcus phage 3A</name>
    <dbReference type="NCBI Taxonomy" id="2952374"/>
    <lineage>
        <taxon>Viruses</taxon>
        <taxon>Duplodnaviria</taxon>
        <taxon>Heunggongvirae</taxon>
        <taxon>Uroviricota</taxon>
        <taxon>Caudoviricetes</taxon>
        <taxon>Triavirus</taxon>
        <taxon>Triavirus tv3a</taxon>
    </lineage>
</organism>
<protein>
    <submittedName>
        <fullName evidence="4">ORF013</fullName>
    </submittedName>
</protein>